<proteinExistence type="predicted"/>
<evidence type="ECO:0000313" key="2">
    <source>
        <dbReference type="Proteomes" id="UP000760860"/>
    </source>
</evidence>
<dbReference type="AlphaFoldDB" id="A0A8T1GT92"/>
<dbReference type="EMBL" id="RCMV01005743">
    <property type="protein sequence ID" value="KAG3183322.1"/>
    <property type="molecule type" value="Genomic_DNA"/>
</dbReference>
<evidence type="ECO:0000313" key="1">
    <source>
        <dbReference type="EMBL" id="KAG3183322.1"/>
    </source>
</evidence>
<dbReference type="Proteomes" id="UP000760860">
    <property type="component" value="Unassembled WGS sequence"/>
</dbReference>
<evidence type="ECO:0008006" key="3">
    <source>
        <dbReference type="Google" id="ProtNLM"/>
    </source>
</evidence>
<accession>A0A8T1GT92</accession>
<comment type="caution">
    <text evidence="1">The sequence shown here is derived from an EMBL/GenBank/DDBJ whole genome shotgun (WGS) entry which is preliminary data.</text>
</comment>
<sequence length="132" mass="14334">MSLLGPEGISYLASQGPEAVNARLESFSRYENALLEHVQERMSAAMAAVSATREGSTRPKPLLVSVKTFEGKDGENLLLWTREVEMAMGSSLLQTEQQHVVLAISKLGGRAREWALTCDVPYSASFTGYPTG</sequence>
<reference evidence="1" key="1">
    <citation type="submission" date="2018-05" db="EMBL/GenBank/DDBJ databases">
        <title>Effector identification in a new, highly contiguous assembly of the strawberry crown rot pathogen Phytophthora cactorum.</title>
        <authorList>
            <person name="Armitage A.D."/>
            <person name="Nellist C.F."/>
            <person name="Bates H."/>
            <person name="Vickerstaff R.J."/>
            <person name="Harrison R.J."/>
        </authorList>
    </citation>
    <scope>NUCLEOTIDE SEQUENCE</scope>
    <source>
        <strain evidence="1">P421</strain>
    </source>
</reference>
<organism evidence="1 2">
    <name type="scientific">Phytophthora cactorum</name>
    <dbReference type="NCBI Taxonomy" id="29920"/>
    <lineage>
        <taxon>Eukaryota</taxon>
        <taxon>Sar</taxon>
        <taxon>Stramenopiles</taxon>
        <taxon>Oomycota</taxon>
        <taxon>Peronosporomycetes</taxon>
        <taxon>Peronosporales</taxon>
        <taxon>Peronosporaceae</taxon>
        <taxon>Phytophthora</taxon>
    </lineage>
</organism>
<gene>
    <name evidence="1" type="ORF">PC129_g25340</name>
</gene>
<name>A0A8T1GT92_9STRA</name>
<protein>
    <recommendedName>
        <fullName evidence="3">Retrotransposon gag domain-containing protein</fullName>
    </recommendedName>
</protein>